<dbReference type="OrthoDB" id="1933776at2"/>
<dbReference type="EC" id="2.7.13.3" evidence="2"/>
<keyword evidence="6" id="KW-0812">Transmembrane</keyword>
<dbReference type="SUPFAM" id="SSF47384">
    <property type="entry name" value="Homodimeric domain of signal transducing histidine kinase"/>
    <property type="match status" value="1"/>
</dbReference>
<accession>A0A327WJW5</accession>
<dbReference type="InterPro" id="IPR036097">
    <property type="entry name" value="HisK_dim/P_sf"/>
</dbReference>
<comment type="catalytic activity">
    <reaction evidence="1">
        <text>ATP + protein L-histidine = ADP + protein N-phospho-L-histidine.</text>
        <dbReference type="EC" id="2.7.13.3"/>
    </reaction>
</comment>
<keyword evidence="5 8" id="KW-0418">Kinase</keyword>
<evidence type="ECO:0000256" key="1">
    <source>
        <dbReference type="ARBA" id="ARBA00000085"/>
    </source>
</evidence>
<keyword evidence="6" id="KW-0472">Membrane</keyword>
<dbReference type="InterPro" id="IPR003661">
    <property type="entry name" value="HisK_dim/P_dom"/>
</dbReference>
<dbReference type="Pfam" id="PF00512">
    <property type="entry name" value="HisKA"/>
    <property type="match status" value="1"/>
</dbReference>
<evidence type="ECO:0000256" key="5">
    <source>
        <dbReference type="ARBA" id="ARBA00022777"/>
    </source>
</evidence>
<keyword evidence="3" id="KW-0597">Phosphoprotein</keyword>
<dbReference type="InterPro" id="IPR003594">
    <property type="entry name" value="HATPase_dom"/>
</dbReference>
<protein>
    <recommendedName>
        <fullName evidence="2">histidine kinase</fullName>
        <ecNumber evidence="2">2.7.13.3</ecNumber>
    </recommendedName>
</protein>
<keyword evidence="9" id="KW-1185">Reference proteome</keyword>
<dbReference type="Proteomes" id="UP000248790">
    <property type="component" value="Unassembled WGS sequence"/>
</dbReference>
<dbReference type="SUPFAM" id="SSF55874">
    <property type="entry name" value="ATPase domain of HSP90 chaperone/DNA topoisomerase II/histidine kinase"/>
    <property type="match status" value="1"/>
</dbReference>
<evidence type="ECO:0000313" key="9">
    <source>
        <dbReference type="Proteomes" id="UP000248790"/>
    </source>
</evidence>
<dbReference type="PANTHER" id="PTHR43547">
    <property type="entry name" value="TWO-COMPONENT HISTIDINE KINASE"/>
    <property type="match status" value="1"/>
</dbReference>
<dbReference type="GO" id="GO:0000155">
    <property type="term" value="F:phosphorelay sensor kinase activity"/>
    <property type="evidence" value="ECO:0007669"/>
    <property type="project" value="InterPro"/>
</dbReference>
<gene>
    <name evidence="8" type="ORF">LX87_05047</name>
</gene>
<feature type="transmembrane region" description="Helical" evidence="6">
    <location>
        <begin position="164"/>
        <end position="185"/>
    </location>
</feature>
<dbReference type="InterPro" id="IPR004358">
    <property type="entry name" value="Sig_transdc_His_kin-like_C"/>
</dbReference>
<dbReference type="PANTHER" id="PTHR43547:SF2">
    <property type="entry name" value="HYBRID SIGNAL TRANSDUCTION HISTIDINE KINASE C"/>
    <property type="match status" value="1"/>
</dbReference>
<dbReference type="AlphaFoldDB" id="A0A327WJW5"/>
<dbReference type="SMART" id="SM00388">
    <property type="entry name" value="HisKA"/>
    <property type="match status" value="1"/>
</dbReference>
<evidence type="ECO:0000256" key="2">
    <source>
        <dbReference type="ARBA" id="ARBA00012438"/>
    </source>
</evidence>
<evidence type="ECO:0000313" key="8">
    <source>
        <dbReference type="EMBL" id="RAJ92083.1"/>
    </source>
</evidence>
<dbReference type="SMART" id="SM00387">
    <property type="entry name" value="HATPase_c"/>
    <property type="match status" value="1"/>
</dbReference>
<organism evidence="8 9">
    <name type="scientific">Larkinella arboricola</name>
    <dbReference type="NCBI Taxonomy" id="643671"/>
    <lineage>
        <taxon>Bacteria</taxon>
        <taxon>Pseudomonadati</taxon>
        <taxon>Bacteroidota</taxon>
        <taxon>Cytophagia</taxon>
        <taxon>Cytophagales</taxon>
        <taxon>Spirosomataceae</taxon>
        <taxon>Larkinella</taxon>
    </lineage>
</organism>
<sequence length="426" mass="49297">MPRTTIRIWTVLSALLITGIVLTQIYWMRNEYELQERQFLHRVTRALHKVASHVAQPTNDVTVDAQVITLSPDQYLVNLNVPFNSQKLDFHLGNELELHQVRARFDYGLYDTRVRQIVYQNLPEQTLETLSANGFVKPIQSPYYFVVHFPSQFHYLTQQMDFQILLSVIVLLLTAFFIYFFYGLFKQKSRTEEQREFMSNMTHELQTPIASIKLAADILLSPKITEQPERMRKYVRMVQEETMRLQQQVETVLTVARSEDSNGIKLHPICIDMHELLFHLADRHGDYLHLQLNAQHSIIQADRMHLVNVIGNLVDNAVKYTPKNPIIQLMTYNESDQLVVVVQDNGIGIAPEHQSHIFDAYYRAPGANAHSVKGFGLGLSYVQKIIKAHHWKLTLNSAVGQGTSFCIRIPQHTAHTQKELRVRSEE</sequence>
<feature type="transmembrane region" description="Helical" evidence="6">
    <location>
        <begin position="6"/>
        <end position="27"/>
    </location>
</feature>
<keyword evidence="6" id="KW-1133">Transmembrane helix</keyword>
<evidence type="ECO:0000256" key="4">
    <source>
        <dbReference type="ARBA" id="ARBA00022679"/>
    </source>
</evidence>
<dbReference type="CDD" id="cd00075">
    <property type="entry name" value="HATPase"/>
    <property type="match status" value="1"/>
</dbReference>
<dbReference type="PROSITE" id="PS50109">
    <property type="entry name" value="HIS_KIN"/>
    <property type="match status" value="1"/>
</dbReference>
<dbReference type="PRINTS" id="PR00344">
    <property type="entry name" value="BCTRLSENSOR"/>
</dbReference>
<dbReference type="InterPro" id="IPR005467">
    <property type="entry name" value="His_kinase_dom"/>
</dbReference>
<reference evidence="8 9" key="1">
    <citation type="submission" date="2018-06" db="EMBL/GenBank/DDBJ databases">
        <title>Genomic Encyclopedia of Archaeal and Bacterial Type Strains, Phase II (KMG-II): from individual species to whole genera.</title>
        <authorList>
            <person name="Goeker M."/>
        </authorList>
    </citation>
    <scope>NUCLEOTIDE SEQUENCE [LARGE SCALE GENOMIC DNA]</scope>
    <source>
        <strain evidence="8 9">DSM 21851</strain>
    </source>
</reference>
<keyword evidence="4" id="KW-0808">Transferase</keyword>
<dbReference type="Gene3D" id="1.10.287.130">
    <property type="match status" value="1"/>
</dbReference>
<evidence type="ECO:0000256" key="6">
    <source>
        <dbReference type="SAM" id="Phobius"/>
    </source>
</evidence>
<dbReference type="InterPro" id="IPR036890">
    <property type="entry name" value="HATPase_C_sf"/>
</dbReference>
<dbReference type="RefSeq" id="WP_146624550.1">
    <property type="nucleotide sequence ID" value="NZ_QLMC01000008.1"/>
</dbReference>
<dbReference type="EMBL" id="QLMC01000008">
    <property type="protein sequence ID" value="RAJ92083.1"/>
    <property type="molecule type" value="Genomic_DNA"/>
</dbReference>
<feature type="domain" description="Histidine kinase" evidence="7">
    <location>
        <begin position="200"/>
        <end position="413"/>
    </location>
</feature>
<proteinExistence type="predicted"/>
<dbReference type="Gene3D" id="3.30.565.10">
    <property type="entry name" value="Histidine kinase-like ATPase, C-terminal domain"/>
    <property type="match status" value="1"/>
</dbReference>
<evidence type="ECO:0000256" key="3">
    <source>
        <dbReference type="ARBA" id="ARBA00022553"/>
    </source>
</evidence>
<name>A0A327WJW5_LARAB</name>
<comment type="caution">
    <text evidence="8">The sequence shown here is derived from an EMBL/GenBank/DDBJ whole genome shotgun (WGS) entry which is preliminary data.</text>
</comment>
<dbReference type="FunFam" id="3.30.565.10:FF:000006">
    <property type="entry name" value="Sensor histidine kinase WalK"/>
    <property type="match status" value="1"/>
</dbReference>
<dbReference type="CDD" id="cd00082">
    <property type="entry name" value="HisKA"/>
    <property type="match status" value="1"/>
</dbReference>
<dbReference type="Pfam" id="PF02518">
    <property type="entry name" value="HATPase_c"/>
    <property type="match status" value="1"/>
</dbReference>
<evidence type="ECO:0000259" key="7">
    <source>
        <dbReference type="PROSITE" id="PS50109"/>
    </source>
</evidence>